<dbReference type="Gene3D" id="2.60.420.10">
    <property type="entry name" value="Maltose phosphorylase, domain 3"/>
    <property type="match status" value="1"/>
</dbReference>
<evidence type="ECO:0000256" key="1">
    <source>
        <dbReference type="ARBA" id="ARBA00022676"/>
    </source>
</evidence>
<dbReference type="InterPro" id="IPR037018">
    <property type="entry name" value="GH65_N"/>
</dbReference>
<dbReference type="SUPFAM" id="SSF74650">
    <property type="entry name" value="Galactose mutarotase-like"/>
    <property type="match status" value="1"/>
</dbReference>
<keyword evidence="2" id="KW-0808">Transferase</keyword>
<sequence length="771" mass="88539">MLKASFGYFQNDGEEFIVTEVNTPRALVNYFWNQVFISGISQHGGGEGVYKGQAIQYLDPRGRNLMIRDGHRYFYLRDEESGEIWSPGWHPVQKKLDKFKCIHGLSYSIIESVFKNIHARLRIFVPEKDPSEIWTVTLTNRRDEKVLIKLYSFADWLLTGYPSYCDYYGMLRGEYFEDIHAAQGLNRAAEREHDVYDGFVASDAKPSGFETSREAFLGNFGSVHMPLGVKNGKLTNSLASCEKLASVLEHTIALEPGESRTLNIFIGASNGYEMTKEIVTRLSKPGAIEDELKTLKKRKQRIIDWIKVKTPNERVNYLINYWIKQQSQVYADIGSDNGRGFRDAMQLIWATASYEPDYTRKMLIECLQHQFADGHTLRGWLPIDDHFYSDGPVWIAPVVDAYLKETGEYHFLDYKIPYYDEGEGTVWHHLMQGLRHNAADVGIHGLTKIHFGDWNDSMTGVGVEGKGESVWTSMATVYSVKIATDIARRVRRNEKEVKELNEIADRLTQAINDHTWDGNWYFRAINDYGEKVGTHTEKEGKIYLLPQVWAIMAGIVDEKRRGHLYKMVDEYLETAYGSRVLYPAYTKYNPHIGRLTLMVPGIWENGTAYCHANGFKIVADCYGGRGNRAYTSFLKAMPDSKWNPSTHSGCEPYVLTNQFLGEENRRAGKSLWAWMTGSAGWYYKAMTEWIIGVRADYEGLLIDPCFPTEWKYCELERVFRDAKYHIRISNPERLEKGNLEIKVDGERIEGNIVPIFKDNTLHEVDVLMKSG</sequence>
<feature type="domain" description="Glycosyl hydrolase 94 supersandwich" evidence="3">
    <location>
        <begin position="16"/>
        <end position="284"/>
    </location>
</feature>
<dbReference type="InterPro" id="IPR008928">
    <property type="entry name" value="6-hairpin_glycosidase_sf"/>
</dbReference>
<dbReference type="InterPro" id="IPR033432">
    <property type="entry name" value="GH94_catalytic"/>
</dbReference>
<dbReference type="Gene3D" id="1.50.10.10">
    <property type="match status" value="1"/>
</dbReference>
<dbReference type="InterPro" id="IPR010383">
    <property type="entry name" value="Glyco_hydrolase_94_b-supersand"/>
</dbReference>
<dbReference type="InterPro" id="IPR012341">
    <property type="entry name" value="6hp_glycosidase-like_sf"/>
</dbReference>
<dbReference type="GO" id="GO:0016757">
    <property type="term" value="F:glycosyltransferase activity"/>
    <property type="evidence" value="ECO:0007669"/>
    <property type="project" value="UniProtKB-KW"/>
</dbReference>
<dbReference type="GO" id="GO:0030246">
    <property type="term" value="F:carbohydrate binding"/>
    <property type="evidence" value="ECO:0007669"/>
    <property type="project" value="InterPro"/>
</dbReference>
<reference evidence="5 6" key="1">
    <citation type="submission" date="2019-03" db="EMBL/GenBank/DDBJ databases">
        <title>Metabolic potential of uncultured bacteria and archaea associated with petroleum seepage in deep-sea sediments.</title>
        <authorList>
            <person name="Dong X."/>
            <person name="Hubert C."/>
        </authorList>
    </citation>
    <scope>NUCLEOTIDE SEQUENCE [LARGE SCALE GENOMIC DNA]</scope>
    <source>
        <strain evidence="5">E44_bin7</strain>
    </source>
</reference>
<dbReference type="GO" id="GO:0005975">
    <property type="term" value="P:carbohydrate metabolic process"/>
    <property type="evidence" value="ECO:0007669"/>
    <property type="project" value="InterPro"/>
</dbReference>
<evidence type="ECO:0000256" key="2">
    <source>
        <dbReference type="ARBA" id="ARBA00022679"/>
    </source>
</evidence>
<evidence type="ECO:0000259" key="3">
    <source>
        <dbReference type="Pfam" id="PF06165"/>
    </source>
</evidence>
<dbReference type="PANTHER" id="PTHR37469">
    <property type="entry name" value="CELLOBIONIC ACID PHOSPHORYLASE-RELATED"/>
    <property type="match status" value="1"/>
</dbReference>
<dbReference type="InterPro" id="IPR011013">
    <property type="entry name" value="Gal_mutarotase_sf_dom"/>
</dbReference>
<dbReference type="InterPro" id="IPR052047">
    <property type="entry name" value="GH94_Enzymes"/>
</dbReference>
<keyword evidence="1" id="KW-0328">Glycosyltransferase</keyword>
<feature type="domain" description="Glycosyl hydrolase 94 catalytic" evidence="4">
    <location>
        <begin position="302"/>
        <end position="692"/>
    </location>
</feature>
<dbReference type="Proteomes" id="UP000316360">
    <property type="component" value="Unassembled WGS sequence"/>
</dbReference>
<organism evidence="5 6">
    <name type="scientific">Aerophobetes bacterium</name>
    <dbReference type="NCBI Taxonomy" id="2030807"/>
    <lineage>
        <taxon>Bacteria</taxon>
        <taxon>Candidatus Aerophobota</taxon>
    </lineage>
</organism>
<name>A0A523RQP4_UNCAE</name>
<evidence type="ECO:0000259" key="4">
    <source>
        <dbReference type="Pfam" id="PF17167"/>
    </source>
</evidence>
<gene>
    <name evidence="5" type="ORF">E3J84_06765</name>
</gene>
<evidence type="ECO:0000313" key="6">
    <source>
        <dbReference type="Proteomes" id="UP000316360"/>
    </source>
</evidence>
<dbReference type="Pfam" id="PF17167">
    <property type="entry name" value="Glyco_hydro_94"/>
    <property type="match status" value="1"/>
</dbReference>
<evidence type="ECO:0000313" key="5">
    <source>
        <dbReference type="EMBL" id="TET07981.1"/>
    </source>
</evidence>
<dbReference type="Pfam" id="PF06165">
    <property type="entry name" value="GH94_b-supersand"/>
    <property type="match status" value="1"/>
</dbReference>
<evidence type="ECO:0008006" key="7">
    <source>
        <dbReference type="Google" id="ProtNLM"/>
    </source>
</evidence>
<protein>
    <recommendedName>
        <fullName evidence="7">Cellobiose phosphorylase</fullName>
    </recommendedName>
</protein>
<proteinExistence type="predicted"/>
<dbReference type="EMBL" id="SOKJ01000388">
    <property type="protein sequence ID" value="TET07981.1"/>
    <property type="molecule type" value="Genomic_DNA"/>
</dbReference>
<accession>A0A523RQP4</accession>
<dbReference type="Gene3D" id="2.70.98.40">
    <property type="entry name" value="Glycoside hydrolase, family 65, N-terminal domain"/>
    <property type="match status" value="1"/>
</dbReference>
<dbReference type="AlphaFoldDB" id="A0A523RQP4"/>
<dbReference type="SUPFAM" id="SSF48208">
    <property type="entry name" value="Six-hairpin glycosidases"/>
    <property type="match status" value="1"/>
</dbReference>
<comment type="caution">
    <text evidence="5">The sequence shown here is derived from an EMBL/GenBank/DDBJ whole genome shotgun (WGS) entry which is preliminary data.</text>
</comment>
<dbReference type="PANTHER" id="PTHR37469:SF2">
    <property type="entry name" value="CELLOBIONIC ACID PHOSPHORYLASE"/>
    <property type="match status" value="1"/>
</dbReference>